<proteinExistence type="predicted"/>
<reference evidence="3 4" key="1">
    <citation type="submission" date="2015-06" db="EMBL/GenBank/DDBJ databases">
        <title>Draft genome assembly of filamentous brackish cyanobacterium Limnoraphis robusta strain CS-951.</title>
        <authorList>
            <person name="Willis A."/>
            <person name="Parks M."/>
            <person name="Burford M.A."/>
        </authorList>
    </citation>
    <scope>NUCLEOTIDE SEQUENCE [LARGE SCALE GENOMIC DNA]</scope>
    <source>
        <strain evidence="3 4">CS-951</strain>
    </source>
</reference>
<evidence type="ECO:0000256" key="2">
    <source>
        <dbReference type="SAM" id="SignalP"/>
    </source>
</evidence>
<comment type="caution">
    <text evidence="3">The sequence shown here is derived from an EMBL/GenBank/DDBJ whole genome shotgun (WGS) entry which is preliminary data.</text>
</comment>
<evidence type="ECO:0000313" key="3">
    <source>
        <dbReference type="EMBL" id="KKD39651.1"/>
    </source>
</evidence>
<feature type="region of interest" description="Disordered" evidence="1">
    <location>
        <begin position="52"/>
        <end position="84"/>
    </location>
</feature>
<sequence length="84" mass="9132">MTPLALLKSALVSVFSLLSSSLVAFSPFFQQVSLAESPLNSKLELFPVPSDLKGSFQEQNEQNTEDSTPDASRGESRRTSLIDV</sequence>
<feature type="compositionally biased region" description="Basic and acidic residues" evidence="1">
    <location>
        <begin position="72"/>
        <end position="84"/>
    </location>
</feature>
<dbReference type="AlphaFoldDB" id="A0A0F5YL95"/>
<dbReference type="RefSeq" id="WP_046276874.1">
    <property type="nucleotide sequence ID" value="NZ_LATL02000028.1"/>
</dbReference>
<evidence type="ECO:0000256" key="1">
    <source>
        <dbReference type="SAM" id="MobiDB-lite"/>
    </source>
</evidence>
<protein>
    <submittedName>
        <fullName evidence="3">Uncharacterized protein</fullName>
    </submittedName>
</protein>
<gene>
    <name evidence="3" type="ORF">WN50_02240</name>
</gene>
<organism evidence="3 4">
    <name type="scientific">Limnoraphis robusta CS-951</name>
    <dbReference type="NCBI Taxonomy" id="1637645"/>
    <lineage>
        <taxon>Bacteria</taxon>
        <taxon>Bacillati</taxon>
        <taxon>Cyanobacteriota</taxon>
        <taxon>Cyanophyceae</taxon>
        <taxon>Oscillatoriophycideae</taxon>
        <taxon>Oscillatoriales</taxon>
        <taxon>Sirenicapillariaceae</taxon>
        <taxon>Limnoraphis</taxon>
    </lineage>
</organism>
<accession>A0A0F5YL95</accession>
<feature type="signal peptide" evidence="2">
    <location>
        <begin position="1"/>
        <end position="24"/>
    </location>
</feature>
<dbReference type="EMBL" id="LATL02000028">
    <property type="protein sequence ID" value="KKD39651.1"/>
    <property type="molecule type" value="Genomic_DNA"/>
</dbReference>
<dbReference type="Proteomes" id="UP000033607">
    <property type="component" value="Unassembled WGS sequence"/>
</dbReference>
<keyword evidence="2" id="KW-0732">Signal</keyword>
<feature type="chain" id="PRO_5002497968" evidence="2">
    <location>
        <begin position="25"/>
        <end position="84"/>
    </location>
</feature>
<name>A0A0F5YL95_9CYAN</name>
<evidence type="ECO:0000313" key="4">
    <source>
        <dbReference type="Proteomes" id="UP000033607"/>
    </source>
</evidence>